<dbReference type="InterPro" id="IPR003599">
    <property type="entry name" value="Ig_sub"/>
</dbReference>
<dbReference type="InterPro" id="IPR013106">
    <property type="entry name" value="Ig_V-set"/>
</dbReference>
<evidence type="ECO:0000256" key="6">
    <source>
        <dbReference type="SAM" id="SignalP"/>
    </source>
</evidence>
<organism evidence="8 9">
    <name type="scientific">Pipistrellus nathusii</name>
    <name type="common">Nathusius' pipistrelle</name>
    <dbReference type="NCBI Taxonomy" id="59473"/>
    <lineage>
        <taxon>Eukaryota</taxon>
        <taxon>Metazoa</taxon>
        <taxon>Chordata</taxon>
        <taxon>Craniata</taxon>
        <taxon>Vertebrata</taxon>
        <taxon>Euteleostomi</taxon>
        <taxon>Mammalia</taxon>
        <taxon>Eutheria</taxon>
        <taxon>Laurasiatheria</taxon>
        <taxon>Chiroptera</taxon>
        <taxon>Yangochiroptera</taxon>
        <taxon>Vespertilionidae</taxon>
        <taxon>Pipistrellus</taxon>
    </lineage>
</organism>
<evidence type="ECO:0000256" key="2">
    <source>
        <dbReference type="ARBA" id="ARBA00022729"/>
    </source>
</evidence>
<dbReference type="Proteomes" id="UP001314169">
    <property type="component" value="Chromosome 18"/>
</dbReference>
<accession>A0ABN9ZS27</accession>
<evidence type="ECO:0000256" key="1">
    <source>
        <dbReference type="ARBA" id="ARBA00004370"/>
    </source>
</evidence>
<dbReference type="SMART" id="SM00409">
    <property type="entry name" value="IG"/>
    <property type="match status" value="1"/>
</dbReference>
<name>A0ABN9ZS27_PIPNA</name>
<evidence type="ECO:0000313" key="8">
    <source>
        <dbReference type="EMBL" id="CAK6439765.1"/>
    </source>
</evidence>
<dbReference type="PANTHER" id="PTHR12080">
    <property type="entry name" value="SIGNALING LYMPHOCYTIC ACTIVATION MOLECULE"/>
    <property type="match status" value="1"/>
</dbReference>
<feature type="chain" id="PRO_5047160651" description="Ig-like domain-containing protein" evidence="6">
    <location>
        <begin position="18"/>
        <end position="284"/>
    </location>
</feature>
<keyword evidence="5" id="KW-0812">Transmembrane</keyword>
<keyword evidence="9" id="KW-1185">Reference proteome</keyword>
<dbReference type="SUPFAM" id="SSF48726">
    <property type="entry name" value="Immunoglobulin"/>
    <property type="match status" value="2"/>
</dbReference>
<dbReference type="Gene3D" id="2.60.40.10">
    <property type="entry name" value="Immunoglobulins"/>
    <property type="match status" value="2"/>
</dbReference>
<sequence>MIWLLQFLELLSSLGSGNTVSQTEAPPLLVNGVLGESVTLPLKFPAKEEIQFITWLHNSSAIIFIQIKPPQIQNTDPQRKDRLKVIQFSSLQINNLTMADSGVYRAQLTTKALKNYDYNLSIFERLKNLQVTSDTKLFENGTCEIQLTCFVKNPDDHVSFRWQATESTILEEANLTISWDPKNSSEETYTCIAKNPVSNLSFSLSVQSLCKGVFNEKNQHWIIIWSVLVPCLICIIVSLFFWRKKASGFLSSYLSLLQGFRVWGSLYLPFGRQRKRGRMRYWFS</sequence>
<evidence type="ECO:0000256" key="5">
    <source>
        <dbReference type="SAM" id="Phobius"/>
    </source>
</evidence>
<comment type="subcellular location">
    <subcellularLocation>
        <location evidence="1">Membrane</location>
    </subcellularLocation>
</comment>
<dbReference type="Pfam" id="PF07686">
    <property type="entry name" value="V-set"/>
    <property type="match status" value="1"/>
</dbReference>
<evidence type="ECO:0000256" key="4">
    <source>
        <dbReference type="ARBA" id="ARBA00023180"/>
    </source>
</evidence>
<evidence type="ECO:0000256" key="3">
    <source>
        <dbReference type="ARBA" id="ARBA00023136"/>
    </source>
</evidence>
<feature type="signal peptide" evidence="6">
    <location>
        <begin position="1"/>
        <end position="17"/>
    </location>
</feature>
<dbReference type="InterPro" id="IPR036179">
    <property type="entry name" value="Ig-like_dom_sf"/>
</dbReference>
<gene>
    <name evidence="8" type="ORF">MPIPNATIZW_LOCUS8071</name>
</gene>
<dbReference type="PROSITE" id="PS50835">
    <property type="entry name" value="IG_LIKE"/>
    <property type="match status" value="1"/>
</dbReference>
<dbReference type="InterPro" id="IPR015631">
    <property type="entry name" value="CD2/SLAM_rcpt"/>
</dbReference>
<dbReference type="InterPro" id="IPR007110">
    <property type="entry name" value="Ig-like_dom"/>
</dbReference>
<proteinExistence type="predicted"/>
<keyword evidence="3 5" id="KW-0472">Membrane</keyword>
<protein>
    <recommendedName>
        <fullName evidence="7">Ig-like domain-containing protein</fullName>
    </recommendedName>
</protein>
<keyword evidence="4" id="KW-0325">Glycoprotein</keyword>
<dbReference type="PANTHER" id="PTHR12080:SF16">
    <property type="entry name" value="SLAM FAMILY MEMBER 6"/>
    <property type="match status" value="1"/>
</dbReference>
<dbReference type="InterPro" id="IPR013783">
    <property type="entry name" value="Ig-like_fold"/>
</dbReference>
<feature type="transmembrane region" description="Helical" evidence="5">
    <location>
        <begin position="221"/>
        <end position="242"/>
    </location>
</feature>
<keyword evidence="5" id="KW-1133">Transmembrane helix</keyword>
<feature type="transmembrane region" description="Helical" evidence="5">
    <location>
        <begin position="248"/>
        <end position="270"/>
    </location>
</feature>
<evidence type="ECO:0000259" key="7">
    <source>
        <dbReference type="PROSITE" id="PS50835"/>
    </source>
</evidence>
<evidence type="ECO:0000313" key="9">
    <source>
        <dbReference type="Proteomes" id="UP001314169"/>
    </source>
</evidence>
<feature type="domain" description="Ig-like" evidence="7">
    <location>
        <begin position="124"/>
        <end position="207"/>
    </location>
</feature>
<keyword evidence="2 6" id="KW-0732">Signal</keyword>
<dbReference type="EMBL" id="OY882875">
    <property type="protein sequence ID" value="CAK6439765.1"/>
    <property type="molecule type" value="Genomic_DNA"/>
</dbReference>
<reference evidence="8" key="1">
    <citation type="submission" date="2023-12" db="EMBL/GenBank/DDBJ databases">
        <authorList>
            <person name="Brown T."/>
        </authorList>
    </citation>
    <scope>NUCLEOTIDE SEQUENCE</scope>
</reference>